<evidence type="ECO:0000256" key="12">
    <source>
        <dbReference type="ARBA" id="ARBA00023242"/>
    </source>
</evidence>
<evidence type="ECO:0000256" key="5">
    <source>
        <dbReference type="ARBA" id="ARBA00008324"/>
    </source>
</evidence>
<evidence type="ECO:0000256" key="9">
    <source>
        <dbReference type="ARBA" id="ARBA00023098"/>
    </source>
</evidence>
<dbReference type="GO" id="GO:0005739">
    <property type="term" value="C:mitochondrion"/>
    <property type="evidence" value="ECO:0007669"/>
    <property type="project" value="UniProtKB-SubCell"/>
</dbReference>
<keyword evidence="26" id="KW-1185">Reference proteome</keyword>
<evidence type="ECO:0000256" key="8">
    <source>
        <dbReference type="ARBA" id="ARBA00022990"/>
    </source>
</evidence>
<dbReference type="InterPro" id="IPR006683">
    <property type="entry name" value="Thioestr_dom"/>
</dbReference>
<keyword evidence="6" id="KW-0963">Cytoplasm</keyword>
<evidence type="ECO:0000256" key="18">
    <source>
        <dbReference type="ARBA" id="ARBA00058205"/>
    </source>
</evidence>
<dbReference type="Pfam" id="PF03061">
    <property type="entry name" value="4HBT"/>
    <property type="match status" value="1"/>
</dbReference>
<evidence type="ECO:0000256" key="13">
    <source>
        <dbReference type="ARBA" id="ARBA00047588"/>
    </source>
</evidence>
<evidence type="ECO:0000256" key="2">
    <source>
        <dbReference type="ARBA" id="ARBA00004173"/>
    </source>
</evidence>
<evidence type="ECO:0000256" key="16">
    <source>
        <dbReference type="ARBA" id="ARBA00050199"/>
    </source>
</evidence>
<comment type="catalytic activity">
    <reaction evidence="13">
        <text>octanoyl-CoA + H2O = octanoate + CoA + H(+)</text>
        <dbReference type="Rhea" id="RHEA:30143"/>
        <dbReference type="ChEBI" id="CHEBI:15377"/>
        <dbReference type="ChEBI" id="CHEBI:15378"/>
        <dbReference type="ChEBI" id="CHEBI:25646"/>
        <dbReference type="ChEBI" id="CHEBI:57287"/>
        <dbReference type="ChEBI" id="CHEBI:57386"/>
    </reaction>
    <physiologicalReaction direction="left-to-right" evidence="13">
        <dbReference type="Rhea" id="RHEA:30144"/>
    </physiologicalReaction>
</comment>
<evidence type="ECO:0000256" key="10">
    <source>
        <dbReference type="ARBA" id="ARBA00023128"/>
    </source>
</evidence>
<comment type="similarity">
    <text evidence="5">Belongs to the thioesterase PaaI family.</text>
</comment>
<sequence>MSRTFSTKNSIELIREILKKTERQFDSALNKVKIITCEDGKCLAEVKVEEEHTNPMHSLHGGFSATAIDTISSLALLTYNNKNYMMPSVSIDVHLSYLKGAVPGDELIITAETVRAGKRIAYLKGAIKNKKTGDILVKATHTKCYLENGPSFTELIK</sequence>
<gene>
    <name evidence="25" type="ORF">ILUMI_24055</name>
</gene>
<dbReference type="PANTHER" id="PTHR21660:SF1">
    <property type="entry name" value="ACYL-COENZYME A THIOESTERASE 13"/>
    <property type="match status" value="1"/>
</dbReference>
<proteinExistence type="inferred from homology"/>
<name>A0A8K0G1A2_IGNLU</name>
<reference evidence="25" key="1">
    <citation type="submission" date="2019-08" db="EMBL/GenBank/DDBJ databases">
        <title>The genome of the North American firefly Photinus pyralis.</title>
        <authorList>
            <consortium name="Photinus pyralis genome working group"/>
            <person name="Fallon T.R."/>
            <person name="Sander Lower S.E."/>
            <person name="Weng J.-K."/>
        </authorList>
    </citation>
    <scope>NUCLEOTIDE SEQUENCE</scope>
    <source>
        <strain evidence="25">TRF0915ILg1</strain>
        <tissue evidence="25">Whole body</tissue>
    </source>
</reference>
<evidence type="ECO:0000256" key="19">
    <source>
        <dbReference type="ARBA" id="ARBA00064709"/>
    </source>
</evidence>
<dbReference type="GO" id="GO:0047617">
    <property type="term" value="F:fatty acyl-CoA hydrolase activity"/>
    <property type="evidence" value="ECO:0007669"/>
    <property type="project" value="InterPro"/>
</dbReference>
<dbReference type="GO" id="GO:0005819">
    <property type="term" value="C:spindle"/>
    <property type="evidence" value="ECO:0007669"/>
    <property type="project" value="UniProtKB-SubCell"/>
</dbReference>
<dbReference type="GO" id="GO:0005829">
    <property type="term" value="C:cytosol"/>
    <property type="evidence" value="ECO:0007669"/>
    <property type="project" value="UniProtKB-SubCell"/>
</dbReference>
<evidence type="ECO:0000256" key="14">
    <source>
        <dbReference type="ARBA" id="ARBA00047969"/>
    </source>
</evidence>
<keyword evidence="12" id="KW-0539">Nucleus</keyword>
<evidence type="ECO:0000256" key="23">
    <source>
        <dbReference type="ARBA" id="ARBA00083956"/>
    </source>
</evidence>
<dbReference type="AlphaFoldDB" id="A0A8K0G1A2"/>
<organism evidence="25 26">
    <name type="scientific">Ignelater luminosus</name>
    <name type="common">Cucubano</name>
    <name type="synonym">Pyrophorus luminosus</name>
    <dbReference type="NCBI Taxonomy" id="2038154"/>
    <lineage>
        <taxon>Eukaryota</taxon>
        <taxon>Metazoa</taxon>
        <taxon>Ecdysozoa</taxon>
        <taxon>Arthropoda</taxon>
        <taxon>Hexapoda</taxon>
        <taxon>Insecta</taxon>
        <taxon>Pterygota</taxon>
        <taxon>Neoptera</taxon>
        <taxon>Endopterygota</taxon>
        <taxon>Coleoptera</taxon>
        <taxon>Polyphaga</taxon>
        <taxon>Elateriformia</taxon>
        <taxon>Elateroidea</taxon>
        <taxon>Elateridae</taxon>
        <taxon>Agrypninae</taxon>
        <taxon>Pyrophorini</taxon>
        <taxon>Ignelater</taxon>
    </lineage>
</organism>
<accession>A0A8K0G1A2</accession>
<evidence type="ECO:0000313" key="25">
    <source>
        <dbReference type="EMBL" id="KAF2882133.1"/>
    </source>
</evidence>
<comment type="function">
    <text evidence="18">Catalyzes the hydrolysis of acyl-CoAs into free fatty acids and coenzyme A (CoASH), regulating their respective intracellular levels. Has acyl-CoA thioesterase activity towards medium (C12) and long-chain (C18) fatty acyl-CoA substrates. Can also hydrolyze 3-hydroxyphenylacetyl-CoA and 3,4-dihydroxyphenylacetyl-CoA (in vitro). May play a role in controlling adaptive thermogenesis.</text>
</comment>
<keyword evidence="11" id="KW-0206">Cytoskeleton</keyword>
<evidence type="ECO:0000256" key="22">
    <source>
        <dbReference type="ARBA" id="ARBA00081533"/>
    </source>
</evidence>
<evidence type="ECO:0000256" key="20">
    <source>
        <dbReference type="ARBA" id="ARBA00067273"/>
    </source>
</evidence>
<dbReference type="InterPro" id="IPR003736">
    <property type="entry name" value="PAAI_dom"/>
</dbReference>
<comment type="subcellular location">
    <subcellularLocation>
        <location evidence="3">Cytoplasm</location>
        <location evidence="3">Cytoskeleton</location>
        <location evidence="3">Spindle</location>
    </subcellularLocation>
    <subcellularLocation>
        <location evidence="4">Cytoplasm</location>
        <location evidence="4">Cytosol</location>
    </subcellularLocation>
    <subcellularLocation>
        <location evidence="2">Mitochondrion</location>
    </subcellularLocation>
    <subcellularLocation>
        <location evidence="1">Nucleus</location>
    </subcellularLocation>
</comment>
<dbReference type="NCBIfam" id="TIGR00369">
    <property type="entry name" value="unchar_dom_1"/>
    <property type="match status" value="1"/>
</dbReference>
<comment type="subunit">
    <text evidence="19">Homotetramer. Interacts with PCTP.</text>
</comment>
<dbReference type="OrthoDB" id="46529at2759"/>
<evidence type="ECO:0000256" key="7">
    <source>
        <dbReference type="ARBA" id="ARBA00022801"/>
    </source>
</evidence>
<dbReference type="EMBL" id="VTPC01090650">
    <property type="protein sequence ID" value="KAF2882133.1"/>
    <property type="molecule type" value="Genomic_DNA"/>
</dbReference>
<keyword evidence="8" id="KW-0007">Acetylation</keyword>
<evidence type="ECO:0000256" key="6">
    <source>
        <dbReference type="ARBA" id="ARBA00022490"/>
    </source>
</evidence>
<evidence type="ECO:0000256" key="11">
    <source>
        <dbReference type="ARBA" id="ARBA00023212"/>
    </source>
</evidence>
<keyword evidence="10" id="KW-0496">Mitochondrion</keyword>
<comment type="caution">
    <text evidence="25">The sequence shown here is derived from an EMBL/GenBank/DDBJ whole genome shotgun (WGS) entry which is preliminary data.</text>
</comment>
<evidence type="ECO:0000256" key="4">
    <source>
        <dbReference type="ARBA" id="ARBA00004514"/>
    </source>
</evidence>
<evidence type="ECO:0000259" key="24">
    <source>
        <dbReference type="Pfam" id="PF03061"/>
    </source>
</evidence>
<protein>
    <recommendedName>
        <fullName evidence="20">Acyl-coenzyme A thioesterase 13</fullName>
    </recommendedName>
    <alternativeName>
        <fullName evidence="22">Hotdog-fold thioesterase superfamily member 2</fullName>
    </alternativeName>
    <alternativeName>
        <fullName evidence="21">Palmitoyl-CoA hydrolase</fullName>
    </alternativeName>
    <alternativeName>
        <fullName evidence="23">Thioesterase superfamily member 2</fullName>
    </alternativeName>
</protein>
<evidence type="ECO:0000256" key="3">
    <source>
        <dbReference type="ARBA" id="ARBA00004186"/>
    </source>
</evidence>
<feature type="domain" description="Thioesterase" evidence="24">
    <location>
        <begin position="58"/>
        <end position="133"/>
    </location>
</feature>
<keyword evidence="7" id="KW-0378">Hydrolase</keyword>
<dbReference type="FunFam" id="3.10.129.10:FF:000021">
    <property type="entry name" value="Acyl-coenzyme A thioesterase 13"/>
    <property type="match status" value="1"/>
</dbReference>
<dbReference type="Gene3D" id="3.10.129.10">
    <property type="entry name" value="Hotdog Thioesterase"/>
    <property type="match status" value="1"/>
</dbReference>
<keyword evidence="9" id="KW-0443">Lipid metabolism</keyword>
<dbReference type="PANTHER" id="PTHR21660">
    <property type="entry name" value="THIOESTERASE SUPERFAMILY MEMBER-RELATED"/>
    <property type="match status" value="1"/>
</dbReference>
<dbReference type="CDD" id="cd03443">
    <property type="entry name" value="PaaI_thioesterase"/>
    <property type="match status" value="1"/>
</dbReference>
<evidence type="ECO:0000256" key="21">
    <source>
        <dbReference type="ARBA" id="ARBA00075657"/>
    </source>
</evidence>
<dbReference type="InterPro" id="IPR039298">
    <property type="entry name" value="ACOT13"/>
</dbReference>
<dbReference type="SUPFAM" id="SSF54637">
    <property type="entry name" value="Thioesterase/thiol ester dehydrase-isomerase"/>
    <property type="match status" value="1"/>
</dbReference>
<dbReference type="GO" id="GO:0005634">
    <property type="term" value="C:nucleus"/>
    <property type="evidence" value="ECO:0007669"/>
    <property type="project" value="UniProtKB-SubCell"/>
</dbReference>
<dbReference type="Proteomes" id="UP000801492">
    <property type="component" value="Unassembled WGS sequence"/>
</dbReference>
<dbReference type="InterPro" id="IPR029069">
    <property type="entry name" value="HotDog_dom_sf"/>
</dbReference>
<comment type="catalytic activity">
    <reaction evidence="14">
        <text>decanoyl-CoA + H2O = decanoate + CoA + H(+)</text>
        <dbReference type="Rhea" id="RHEA:40059"/>
        <dbReference type="ChEBI" id="CHEBI:15377"/>
        <dbReference type="ChEBI" id="CHEBI:15378"/>
        <dbReference type="ChEBI" id="CHEBI:27689"/>
        <dbReference type="ChEBI" id="CHEBI:57287"/>
        <dbReference type="ChEBI" id="CHEBI:61430"/>
    </reaction>
    <physiologicalReaction direction="left-to-right" evidence="14">
        <dbReference type="Rhea" id="RHEA:40060"/>
    </physiologicalReaction>
</comment>
<comment type="catalytic activity">
    <reaction evidence="15">
        <text>dodecanoyl-CoA + H2O = dodecanoate + CoA + H(+)</text>
        <dbReference type="Rhea" id="RHEA:30135"/>
        <dbReference type="ChEBI" id="CHEBI:15377"/>
        <dbReference type="ChEBI" id="CHEBI:15378"/>
        <dbReference type="ChEBI" id="CHEBI:18262"/>
        <dbReference type="ChEBI" id="CHEBI:57287"/>
        <dbReference type="ChEBI" id="CHEBI:57375"/>
    </reaction>
    <physiologicalReaction direction="left-to-right" evidence="15">
        <dbReference type="Rhea" id="RHEA:30136"/>
    </physiologicalReaction>
</comment>
<evidence type="ECO:0000256" key="17">
    <source>
        <dbReference type="ARBA" id="ARBA00052976"/>
    </source>
</evidence>
<comment type="catalytic activity">
    <reaction evidence="17">
        <text>a fatty acyl-CoA + H2O = a fatty acid + CoA + H(+)</text>
        <dbReference type="Rhea" id="RHEA:16781"/>
        <dbReference type="ChEBI" id="CHEBI:15377"/>
        <dbReference type="ChEBI" id="CHEBI:15378"/>
        <dbReference type="ChEBI" id="CHEBI:28868"/>
        <dbReference type="ChEBI" id="CHEBI:57287"/>
        <dbReference type="ChEBI" id="CHEBI:77636"/>
    </reaction>
    <physiologicalReaction direction="left-to-right" evidence="17">
        <dbReference type="Rhea" id="RHEA:16782"/>
    </physiologicalReaction>
</comment>
<evidence type="ECO:0000256" key="15">
    <source>
        <dbReference type="ARBA" id="ARBA00048074"/>
    </source>
</evidence>
<evidence type="ECO:0000313" key="26">
    <source>
        <dbReference type="Proteomes" id="UP000801492"/>
    </source>
</evidence>
<evidence type="ECO:0000256" key="1">
    <source>
        <dbReference type="ARBA" id="ARBA00004123"/>
    </source>
</evidence>
<comment type="catalytic activity">
    <reaction evidence="16">
        <text>hexanoyl-CoA + H2O = hexanoate + CoA + H(+)</text>
        <dbReference type="Rhea" id="RHEA:40115"/>
        <dbReference type="ChEBI" id="CHEBI:15377"/>
        <dbReference type="ChEBI" id="CHEBI:15378"/>
        <dbReference type="ChEBI" id="CHEBI:17120"/>
        <dbReference type="ChEBI" id="CHEBI:57287"/>
        <dbReference type="ChEBI" id="CHEBI:62620"/>
    </reaction>
    <physiologicalReaction direction="left-to-right" evidence="16">
        <dbReference type="Rhea" id="RHEA:40116"/>
    </physiologicalReaction>
</comment>
<dbReference type="GO" id="GO:0006629">
    <property type="term" value="P:lipid metabolic process"/>
    <property type="evidence" value="ECO:0007669"/>
    <property type="project" value="UniProtKB-KW"/>
</dbReference>